<dbReference type="EMBL" id="CM018038">
    <property type="protein sequence ID" value="KAA8538379.1"/>
    <property type="molecule type" value="Genomic_DNA"/>
</dbReference>
<name>A0A5J5B6L5_9ASTE</name>
<reference evidence="2 3" key="1">
    <citation type="submission" date="2019-09" db="EMBL/GenBank/DDBJ databases">
        <title>A chromosome-level genome assembly of the Chinese tupelo Nyssa sinensis.</title>
        <authorList>
            <person name="Yang X."/>
            <person name="Kang M."/>
            <person name="Yang Y."/>
            <person name="Xiong H."/>
            <person name="Wang M."/>
            <person name="Zhang Z."/>
            <person name="Wang Z."/>
            <person name="Wu H."/>
            <person name="Ma T."/>
            <person name="Liu J."/>
            <person name="Xi Z."/>
        </authorList>
    </citation>
    <scope>NUCLEOTIDE SEQUENCE [LARGE SCALE GENOMIC DNA]</scope>
    <source>
        <strain evidence="2">J267</strain>
        <tissue evidence="2">Leaf</tissue>
    </source>
</reference>
<accession>A0A5J5B6L5</accession>
<proteinExistence type="predicted"/>
<evidence type="ECO:0000313" key="2">
    <source>
        <dbReference type="EMBL" id="KAA8538379.1"/>
    </source>
</evidence>
<feature type="compositionally biased region" description="Basic and acidic residues" evidence="1">
    <location>
        <begin position="52"/>
        <end position="63"/>
    </location>
</feature>
<feature type="region of interest" description="Disordered" evidence="1">
    <location>
        <begin position="45"/>
        <end position="102"/>
    </location>
</feature>
<dbReference type="Proteomes" id="UP000325577">
    <property type="component" value="Linkage Group LG15"/>
</dbReference>
<evidence type="ECO:0000313" key="3">
    <source>
        <dbReference type="Proteomes" id="UP000325577"/>
    </source>
</evidence>
<sequence length="102" mass="9607">MPSLAFGIAAAKAAVEVDANVSPEYDLAKIANDVRAVGGGAGWGSVGGSAGVREDDGGTDRDGGGGWGLVRVGDDGGGGRQKGLMVVGGDDGDAGCGGSDGG</sequence>
<organism evidence="2 3">
    <name type="scientific">Nyssa sinensis</name>
    <dbReference type="NCBI Taxonomy" id="561372"/>
    <lineage>
        <taxon>Eukaryota</taxon>
        <taxon>Viridiplantae</taxon>
        <taxon>Streptophyta</taxon>
        <taxon>Embryophyta</taxon>
        <taxon>Tracheophyta</taxon>
        <taxon>Spermatophyta</taxon>
        <taxon>Magnoliopsida</taxon>
        <taxon>eudicotyledons</taxon>
        <taxon>Gunneridae</taxon>
        <taxon>Pentapetalae</taxon>
        <taxon>asterids</taxon>
        <taxon>Cornales</taxon>
        <taxon>Nyssaceae</taxon>
        <taxon>Nyssa</taxon>
    </lineage>
</organism>
<protein>
    <submittedName>
        <fullName evidence="2">Uncharacterized protein</fullName>
    </submittedName>
</protein>
<gene>
    <name evidence="2" type="ORF">F0562_028075</name>
</gene>
<dbReference type="AlphaFoldDB" id="A0A5J5B6L5"/>
<keyword evidence="3" id="KW-1185">Reference proteome</keyword>
<evidence type="ECO:0000256" key="1">
    <source>
        <dbReference type="SAM" id="MobiDB-lite"/>
    </source>
</evidence>